<protein>
    <recommendedName>
        <fullName evidence="4">Coiled-coil domain-containing protein 137</fullName>
    </recommendedName>
</protein>
<feature type="compositionally biased region" description="Basic and acidic residues" evidence="1">
    <location>
        <begin position="77"/>
        <end position="91"/>
    </location>
</feature>
<dbReference type="PANTHER" id="PTHR21838:SF2">
    <property type="entry name" value="COILED-COIL DOMAIN-CONTAINING PROTEIN 137"/>
    <property type="match status" value="1"/>
</dbReference>
<evidence type="ECO:0000313" key="3">
    <source>
        <dbReference type="Proteomes" id="UP001208570"/>
    </source>
</evidence>
<feature type="region of interest" description="Disordered" evidence="1">
    <location>
        <begin position="1"/>
        <end position="46"/>
    </location>
</feature>
<organism evidence="2 3">
    <name type="scientific">Paralvinella palmiformis</name>
    <dbReference type="NCBI Taxonomy" id="53620"/>
    <lineage>
        <taxon>Eukaryota</taxon>
        <taxon>Metazoa</taxon>
        <taxon>Spiralia</taxon>
        <taxon>Lophotrochozoa</taxon>
        <taxon>Annelida</taxon>
        <taxon>Polychaeta</taxon>
        <taxon>Sedentaria</taxon>
        <taxon>Canalipalpata</taxon>
        <taxon>Terebellida</taxon>
        <taxon>Terebelliformia</taxon>
        <taxon>Alvinellidae</taxon>
        <taxon>Paralvinella</taxon>
    </lineage>
</organism>
<gene>
    <name evidence="2" type="ORF">LSH36_891g01001</name>
</gene>
<feature type="region of interest" description="Disordered" evidence="1">
    <location>
        <begin position="144"/>
        <end position="171"/>
    </location>
</feature>
<dbReference type="Proteomes" id="UP001208570">
    <property type="component" value="Unassembled WGS sequence"/>
</dbReference>
<dbReference type="AlphaFoldDB" id="A0AAD9IZ11"/>
<evidence type="ECO:0000256" key="1">
    <source>
        <dbReference type="SAM" id="MobiDB-lite"/>
    </source>
</evidence>
<dbReference type="PANTHER" id="PTHR21838">
    <property type="entry name" value="COILED-COIL DOMAIN-CONTAINING PROTEIN 137"/>
    <property type="match status" value="1"/>
</dbReference>
<proteinExistence type="predicted"/>
<feature type="compositionally biased region" description="Basic residues" evidence="1">
    <location>
        <begin position="1"/>
        <end position="16"/>
    </location>
</feature>
<dbReference type="GO" id="GO:0005634">
    <property type="term" value="C:nucleus"/>
    <property type="evidence" value="ECO:0007669"/>
    <property type="project" value="TreeGrafter"/>
</dbReference>
<feature type="region of interest" description="Disordered" evidence="1">
    <location>
        <begin position="59"/>
        <end position="112"/>
    </location>
</feature>
<reference evidence="2" key="1">
    <citation type="journal article" date="2023" name="Mol. Biol. Evol.">
        <title>Third-Generation Sequencing Reveals the Adaptive Role of the Epigenome in Three Deep-Sea Polychaetes.</title>
        <authorList>
            <person name="Perez M."/>
            <person name="Aroh O."/>
            <person name="Sun Y."/>
            <person name="Lan Y."/>
            <person name="Juniper S.K."/>
            <person name="Young C.R."/>
            <person name="Angers B."/>
            <person name="Qian P.Y."/>
        </authorList>
    </citation>
    <scope>NUCLEOTIDE SEQUENCE</scope>
    <source>
        <strain evidence="2">P08H-3</strain>
    </source>
</reference>
<name>A0AAD9IZ11_9ANNE</name>
<keyword evidence="3" id="KW-1185">Reference proteome</keyword>
<sequence length="288" mass="33554">MGKLAKPQRSRKHKKLKAVDPFYVGPRSADRKAAFANQPPKKDDEDVVPNRMREFIKMKEKAKNVQKTKSKKRRKKDVQDNPAHARMERGMTRPLKPVPIFKQQKGETDNEFMRRVHKETETVISMAKFEDKYDVNVHETELGEYNPMKRKSQQKSEGGMKKKKKLLKRKEKVKEAKEAKLQEKFENFDHLKDEVIFGEVAIAPPSLTAKPRKAKDAKTNKPGAKQLILKNMLLSKPEKPKSTAERLAGQTLKRKYLSVADRRILDVEREKAIAMYRLLKKRKKIDQE</sequence>
<evidence type="ECO:0008006" key="4">
    <source>
        <dbReference type="Google" id="ProtNLM"/>
    </source>
</evidence>
<dbReference type="InterPro" id="IPR026680">
    <property type="entry name" value="CCDC137"/>
</dbReference>
<comment type="caution">
    <text evidence="2">The sequence shown here is derived from an EMBL/GenBank/DDBJ whole genome shotgun (WGS) entry which is preliminary data.</text>
</comment>
<accession>A0AAD9IZ11</accession>
<dbReference type="EMBL" id="JAODUP010000891">
    <property type="protein sequence ID" value="KAK2142963.1"/>
    <property type="molecule type" value="Genomic_DNA"/>
</dbReference>
<feature type="compositionally biased region" description="Basic residues" evidence="1">
    <location>
        <begin position="161"/>
        <end position="171"/>
    </location>
</feature>
<evidence type="ECO:0000313" key="2">
    <source>
        <dbReference type="EMBL" id="KAK2142963.1"/>
    </source>
</evidence>
<feature type="compositionally biased region" description="Basic residues" evidence="1">
    <location>
        <begin position="64"/>
        <end position="76"/>
    </location>
</feature>